<evidence type="ECO:0000313" key="4">
    <source>
        <dbReference type="Proteomes" id="UP000637980"/>
    </source>
</evidence>
<keyword evidence="1" id="KW-0812">Transmembrane</keyword>
<dbReference type="InterPro" id="IPR032789">
    <property type="entry name" value="T2SS-T3SS_pil_N"/>
</dbReference>
<name>A0ABQ3EPT2_9HYPH</name>
<gene>
    <name evidence="3" type="ORF">GCM10007094_38330</name>
</gene>
<evidence type="ECO:0000313" key="3">
    <source>
        <dbReference type="EMBL" id="GHB45269.1"/>
    </source>
</evidence>
<dbReference type="Pfam" id="PF13629">
    <property type="entry name" value="T2SS-T3SS_pil_N"/>
    <property type="match status" value="1"/>
</dbReference>
<organism evidence="3 4">
    <name type="scientific">Pseudovibrio japonicus</name>
    <dbReference type="NCBI Taxonomy" id="366534"/>
    <lineage>
        <taxon>Bacteria</taxon>
        <taxon>Pseudomonadati</taxon>
        <taxon>Pseudomonadota</taxon>
        <taxon>Alphaproteobacteria</taxon>
        <taxon>Hyphomicrobiales</taxon>
        <taxon>Stappiaceae</taxon>
        <taxon>Pseudovibrio</taxon>
    </lineage>
</organism>
<dbReference type="EMBL" id="BMXE01000008">
    <property type="protein sequence ID" value="GHB45269.1"/>
    <property type="molecule type" value="Genomic_DNA"/>
</dbReference>
<feature type="domain" description="Pilus formation protein N-terminal" evidence="2">
    <location>
        <begin position="42"/>
        <end position="111"/>
    </location>
</feature>
<accession>A0ABQ3EPT2</accession>
<protein>
    <recommendedName>
        <fullName evidence="2">Pilus formation protein N-terminal domain-containing protein</fullName>
    </recommendedName>
</protein>
<reference evidence="4" key="1">
    <citation type="journal article" date="2019" name="Int. J. Syst. Evol. Microbiol.">
        <title>The Global Catalogue of Microorganisms (GCM) 10K type strain sequencing project: providing services to taxonomists for standard genome sequencing and annotation.</title>
        <authorList>
            <consortium name="The Broad Institute Genomics Platform"/>
            <consortium name="The Broad Institute Genome Sequencing Center for Infectious Disease"/>
            <person name="Wu L."/>
            <person name="Ma J."/>
        </authorList>
    </citation>
    <scope>NUCLEOTIDE SEQUENCE [LARGE SCALE GENOMIC DNA]</scope>
    <source>
        <strain evidence="4">KCTC 12861</strain>
    </source>
</reference>
<proteinExistence type="predicted"/>
<keyword evidence="1" id="KW-1133">Transmembrane helix</keyword>
<keyword evidence="4" id="KW-1185">Reference proteome</keyword>
<evidence type="ECO:0000259" key="2">
    <source>
        <dbReference type="Pfam" id="PF13629"/>
    </source>
</evidence>
<comment type="caution">
    <text evidence="3">The sequence shown here is derived from an EMBL/GenBank/DDBJ whole genome shotgun (WGS) entry which is preliminary data.</text>
</comment>
<keyword evidence="1" id="KW-0472">Membrane</keyword>
<feature type="transmembrane region" description="Helical" evidence="1">
    <location>
        <begin position="20"/>
        <end position="39"/>
    </location>
</feature>
<sequence length="173" mass="18746">MEFAVFWKLQERVLDRLPRIAPGVIFSAMVAGISTIAIAPASADVKVVADQAKVFRLDEPAETIILGNPSIADVTVHDRLTIVITGKSYGSTNLVVLNDASEPVVEELITVTAEMAGYVAVQRNNSRVTYSCNPDCQEVLRLGDDKKKMEDVSSSISLRNELAENGIIANNND</sequence>
<evidence type="ECO:0000256" key="1">
    <source>
        <dbReference type="SAM" id="Phobius"/>
    </source>
</evidence>
<dbReference type="Proteomes" id="UP000637980">
    <property type="component" value="Unassembled WGS sequence"/>
</dbReference>